<gene>
    <name evidence="1" type="ORF">JHT90_10490</name>
</gene>
<evidence type="ECO:0000313" key="2">
    <source>
        <dbReference type="Proteomes" id="UP000595278"/>
    </source>
</evidence>
<organism evidence="1 2">
    <name type="scientific">Entomomonas asaccharolytica</name>
    <dbReference type="NCBI Taxonomy" id="2785331"/>
    <lineage>
        <taxon>Bacteria</taxon>
        <taxon>Pseudomonadati</taxon>
        <taxon>Pseudomonadota</taxon>
        <taxon>Gammaproteobacteria</taxon>
        <taxon>Pseudomonadales</taxon>
        <taxon>Pseudomonadaceae</taxon>
        <taxon>Entomomonas</taxon>
    </lineage>
</organism>
<evidence type="ECO:0000313" key="1">
    <source>
        <dbReference type="EMBL" id="QQP84825.1"/>
    </source>
</evidence>
<reference evidence="1 2" key="1">
    <citation type="submission" date="2021-01" db="EMBL/GenBank/DDBJ databases">
        <title>Entomomonas sp. F2A isolated from a house cricket (Acheta domesticus).</title>
        <authorList>
            <person name="Spergser J."/>
            <person name="Busse H.-J."/>
        </authorList>
    </citation>
    <scope>NUCLEOTIDE SEQUENCE [LARGE SCALE GENOMIC DNA]</scope>
    <source>
        <strain evidence="1 2">F2A</strain>
    </source>
</reference>
<proteinExistence type="predicted"/>
<name>A0A974NDL3_9GAMM</name>
<protein>
    <submittedName>
        <fullName evidence="1">Uncharacterized protein</fullName>
    </submittedName>
</protein>
<dbReference type="KEGG" id="eaz:JHT90_10490"/>
<dbReference type="AlphaFoldDB" id="A0A974NDL3"/>
<dbReference type="Proteomes" id="UP000595278">
    <property type="component" value="Chromosome"/>
</dbReference>
<dbReference type="EMBL" id="CP067393">
    <property type="protein sequence ID" value="QQP84825.1"/>
    <property type="molecule type" value="Genomic_DNA"/>
</dbReference>
<sequence>MQEREQLLEKIQELIDENEGDLPFVSLDDFFVGNNDEASIAPEQVDDGRPTLAEMYTQLKWIEGRPNVYSVLVSIHEDWEMSLNNREVWPAADMIHIYAMAPLSDAEKWVETLHCRIYEGWIYGMPLAAPSVPPGYNVYTLYWD</sequence>
<accession>A0A974NDL3</accession>
<dbReference type="RefSeq" id="WP_201090722.1">
    <property type="nucleotide sequence ID" value="NZ_CP067393.1"/>
</dbReference>
<keyword evidence="2" id="KW-1185">Reference proteome</keyword>